<dbReference type="PROSITE" id="PS50110">
    <property type="entry name" value="RESPONSE_REGULATORY"/>
    <property type="match status" value="1"/>
</dbReference>
<dbReference type="InterPro" id="IPR011006">
    <property type="entry name" value="CheY-like_superfamily"/>
</dbReference>
<protein>
    <submittedName>
        <fullName evidence="6">Sigma-54-dependent Fis family transcriptional regulator</fullName>
    </submittedName>
</protein>
<proteinExistence type="predicted"/>
<reference evidence="6" key="1">
    <citation type="journal article" date="2014" name="Int. J. Syst. Evol. Microbiol.">
        <title>Complete genome sequence of Corynebacterium casei LMG S-19264T (=DSM 44701T), isolated from a smear-ripened cheese.</title>
        <authorList>
            <consortium name="US DOE Joint Genome Institute (JGI-PGF)"/>
            <person name="Walter F."/>
            <person name="Albersmeier A."/>
            <person name="Kalinowski J."/>
            <person name="Ruckert C."/>
        </authorList>
    </citation>
    <scope>NUCLEOTIDE SEQUENCE</scope>
    <source>
        <strain evidence="6">KCTC 12870</strain>
    </source>
</reference>
<keyword evidence="1" id="KW-0547">Nucleotide-binding</keyword>
<evidence type="ECO:0000313" key="7">
    <source>
        <dbReference type="Proteomes" id="UP000642829"/>
    </source>
</evidence>
<keyword evidence="2" id="KW-0067">ATP-binding</keyword>
<dbReference type="SMART" id="SM00448">
    <property type="entry name" value="REC"/>
    <property type="match status" value="1"/>
</dbReference>
<feature type="modified residue" description="4-aspartylphosphate" evidence="3">
    <location>
        <position position="53"/>
    </location>
</feature>
<dbReference type="GO" id="GO:0000160">
    <property type="term" value="P:phosphorelay signal transduction system"/>
    <property type="evidence" value="ECO:0007669"/>
    <property type="project" value="InterPro"/>
</dbReference>
<keyword evidence="7" id="KW-1185">Reference proteome</keyword>
<dbReference type="InterPro" id="IPR027417">
    <property type="entry name" value="P-loop_NTPase"/>
</dbReference>
<dbReference type="SUPFAM" id="SSF52540">
    <property type="entry name" value="P-loop containing nucleoside triphosphate hydrolases"/>
    <property type="match status" value="1"/>
</dbReference>
<evidence type="ECO:0000259" key="4">
    <source>
        <dbReference type="PROSITE" id="PS50045"/>
    </source>
</evidence>
<dbReference type="Pfam" id="PF25601">
    <property type="entry name" value="AAA_lid_14"/>
    <property type="match status" value="1"/>
</dbReference>
<reference evidence="6" key="2">
    <citation type="submission" date="2020-09" db="EMBL/GenBank/DDBJ databases">
        <authorList>
            <person name="Sun Q."/>
            <person name="Kim S."/>
        </authorList>
    </citation>
    <scope>NUCLEOTIDE SEQUENCE</scope>
    <source>
        <strain evidence="6">KCTC 12870</strain>
    </source>
</reference>
<dbReference type="Pfam" id="PF00072">
    <property type="entry name" value="Response_reg"/>
    <property type="match status" value="1"/>
</dbReference>
<dbReference type="Gene3D" id="3.40.50.300">
    <property type="entry name" value="P-loop containing nucleotide triphosphate hydrolases"/>
    <property type="match status" value="1"/>
</dbReference>
<comment type="caution">
    <text evidence="6">The sequence shown here is derived from an EMBL/GenBank/DDBJ whole genome shotgun (WGS) entry which is preliminary data.</text>
</comment>
<feature type="domain" description="Response regulatory" evidence="5">
    <location>
        <begin position="4"/>
        <end position="118"/>
    </location>
</feature>
<evidence type="ECO:0000256" key="1">
    <source>
        <dbReference type="ARBA" id="ARBA00022741"/>
    </source>
</evidence>
<dbReference type="Pfam" id="PF14532">
    <property type="entry name" value="Sigma54_activ_2"/>
    <property type="match status" value="1"/>
</dbReference>
<dbReference type="Gene3D" id="3.40.50.2300">
    <property type="match status" value="1"/>
</dbReference>
<dbReference type="EMBL" id="BMXG01000007">
    <property type="protein sequence ID" value="GHB99633.1"/>
    <property type="molecule type" value="Genomic_DNA"/>
</dbReference>
<dbReference type="SUPFAM" id="SSF52172">
    <property type="entry name" value="CheY-like"/>
    <property type="match status" value="1"/>
</dbReference>
<evidence type="ECO:0000259" key="5">
    <source>
        <dbReference type="PROSITE" id="PS50110"/>
    </source>
</evidence>
<dbReference type="PANTHER" id="PTHR32071">
    <property type="entry name" value="TRANSCRIPTIONAL REGULATORY PROTEIN"/>
    <property type="match status" value="1"/>
</dbReference>
<dbReference type="Proteomes" id="UP000642829">
    <property type="component" value="Unassembled WGS sequence"/>
</dbReference>
<evidence type="ECO:0000256" key="3">
    <source>
        <dbReference type="PROSITE-ProRule" id="PRU00169"/>
    </source>
</evidence>
<dbReference type="InterPro" id="IPR001789">
    <property type="entry name" value="Sig_transdc_resp-reg_receiver"/>
</dbReference>
<accession>A0A8J3DB69</accession>
<dbReference type="PROSITE" id="PS50045">
    <property type="entry name" value="SIGMA54_INTERACT_4"/>
    <property type="match status" value="1"/>
</dbReference>
<dbReference type="Gene3D" id="1.10.8.60">
    <property type="match status" value="1"/>
</dbReference>
<keyword evidence="3" id="KW-0597">Phosphoprotein</keyword>
<gene>
    <name evidence="6" type="ORF">GCM10007047_14900</name>
</gene>
<dbReference type="InterPro" id="IPR058031">
    <property type="entry name" value="AAA_lid_NorR"/>
</dbReference>
<evidence type="ECO:0000313" key="6">
    <source>
        <dbReference type="EMBL" id="GHB99633.1"/>
    </source>
</evidence>
<name>A0A8J3DB69_9BACT</name>
<dbReference type="CDD" id="cd00156">
    <property type="entry name" value="REC"/>
    <property type="match status" value="1"/>
</dbReference>
<feature type="domain" description="Sigma-54 factor interaction" evidence="4">
    <location>
        <begin position="166"/>
        <end position="375"/>
    </location>
</feature>
<dbReference type="AlphaFoldDB" id="A0A8J3DB69"/>
<dbReference type="GO" id="GO:0006355">
    <property type="term" value="P:regulation of DNA-templated transcription"/>
    <property type="evidence" value="ECO:0007669"/>
    <property type="project" value="InterPro"/>
</dbReference>
<dbReference type="InterPro" id="IPR002078">
    <property type="entry name" value="Sigma_54_int"/>
</dbReference>
<organism evidence="6 7">
    <name type="scientific">Cerasicoccus arenae</name>
    <dbReference type="NCBI Taxonomy" id="424488"/>
    <lineage>
        <taxon>Bacteria</taxon>
        <taxon>Pseudomonadati</taxon>
        <taxon>Verrucomicrobiota</taxon>
        <taxon>Opitutia</taxon>
        <taxon>Puniceicoccales</taxon>
        <taxon>Cerasicoccaceae</taxon>
        <taxon>Cerasicoccus</taxon>
    </lineage>
</organism>
<dbReference type="GO" id="GO:0005524">
    <property type="term" value="F:ATP binding"/>
    <property type="evidence" value="ECO:0007669"/>
    <property type="project" value="UniProtKB-KW"/>
</dbReference>
<evidence type="ECO:0000256" key="2">
    <source>
        <dbReference type="ARBA" id="ARBA00022840"/>
    </source>
</evidence>
<sequence length="413" mass="46197">MNDALFLVLPDGRSRSQLSLILRELGRNVVSCSDPDDAMRQAMENDFPVAIIDRDLPGVNGLEFVRQVAKSCKKTHVVLLSDEADAKHTPPRAQLGVSDIIYRPFNPSRLMAKIEGLCNDAGMRAKPLVQPGLTRAPFGASASALTRTTKSPTQSYQSLNYSPSFIVTKSSNSRRLLGNLWNARKFQHAIMLSGEEGSEFELVVRELNQAAGTADVYPAVLQDNEVSEEALESLNAQAMLNDGPPRIVFIPHIEVLMDEQRSQLLNFISRNRNKPRRHVRVVAGSIINSDLSTPVVQRFREELGELCEAKLEIAALRDRRPDIPLMIRKILYDLTSLHSFVRAREVENAAQDYLQDYVWKGNYEQLVTVLRSAISSCPYRALSLHQVQSLLHNDIAALHLLESVADENLLHND</sequence>
<dbReference type="RefSeq" id="WP_189513529.1">
    <property type="nucleotide sequence ID" value="NZ_BMXG01000007.1"/>
</dbReference>